<evidence type="ECO:0000256" key="1">
    <source>
        <dbReference type="SAM" id="SignalP"/>
    </source>
</evidence>
<evidence type="ECO:0000313" key="2">
    <source>
        <dbReference type="EMBL" id="OFV69042.1"/>
    </source>
</evidence>
<dbReference type="STRING" id="52694.ACWI_35800"/>
<comment type="caution">
    <text evidence="2">The sequence shown here is derived from an EMBL/GenBank/DDBJ whole genome shotgun (WGS) entry which is preliminary data.</text>
</comment>
<dbReference type="RefSeq" id="WP_070372805.1">
    <property type="nucleotide sequence ID" value="NZ_LKEU01000050.1"/>
</dbReference>
<sequence length="612" mass="64743">MRKMITGKLTSGLLCAFMVISVFFATGVFAATTEADTSADVTNTAAVEDIGVKYWGHVQNKGDMPWVNSPTPLGTRGESLRIEGFCFELTGDVPAGANLEYQVHVQNYGWMTPVEAGEFAGTRGESLRVESIRIKLVNLPGYDVYYQGHVQNVGNIPQVNGEWGWVKNGEELGTTGSSLRLEEIKVKIVKQPSTTTAYDKAGTYGPKTGTEELSGDAVINVPDVTLQNLHIKGTLTIGEGVGDGNVTLNNVTVDGDTFVRGGGENSIHINSGNYARIVVEKTASGNVRIVCTTASGIPIVVSEDAAGEELILEGLFSDVTINAPDFVVKTQGDTTIKNMTIGEDATGCEVTLAAGTTVGDLVLDSGADIKGTGTINKAEVNADGVKFETAPKEQVVDPGVDVPPVVPPVVPPGGGGGVDPSVAALAAVNAATSASAMETALENNASALGILTLLTKTYTDGGSYTYNTLTAGRQTALAADMLRNKPAGGYTLTILSDYFDKLANVRVVIEEQMRIANSYHNTTPTLDQISERISFMNTILTQLNSLDASHKALYLSNYQISSLIASLTYAQTQYNGLTDPERQSLLTSLFTNTYDSLGSLLTSFQTIYNALP</sequence>
<keyword evidence="1" id="KW-0732">Signal</keyword>
<dbReference type="EMBL" id="LKEU01000050">
    <property type="protein sequence ID" value="OFV69042.1"/>
    <property type="molecule type" value="Genomic_DNA"/>
</dbReference>
<dbReference type="OrthoDB" id="2744137at2"/>
<dbReference type="InterPro" id="IPR006637">
    <property type="entry name" value="ChW"/>
</dbReference>
<dbReference type="Proteomes" id="UP000176244">
    <property type="component" value="Unassembled WGS sequence"/>
</dbReference>
<organism evidence="2 3">
    <name type="scientific">Acetobacterium wieringae</name>
    <dbReference type="NCBI Taxonomy" id="52694"/>
    <lineage>
        <taxon>Bacteria</taxon>
        <taxon>Bacillati</taxon>
        <taxon>Bacillota</taxon>
        <taxon>Clostridia</taxon>
        <taxon>Eubacteriales</taxon>
        <taxon>Eubacteriaceae</taxon>
        <taxon>Acetobacterium</taxon>
    </lineage>
</organism>
<gene>
    <name evidence="2" type="ORF">ACWI_35800</name>
</gene>
<evidence type="ECO:0000313" key="3">
    <source>
        <dbReference type="Proteomes" id="UP000176244"/>
    </source>
</evidence>
<dbReference type="Pfam" id="PF07538">
    <property type="entry name" value="ChW"/>
    <property type="match status" value="3"/>
</dbReference>
<feature type="chain" id="PRO_5009478222" evidence="1">
    <location>
        <begin position="31"/>
        <end position="612"/>
    </location>
</feature>
<accession>A0A1F2PDT6</accession>
<feature type="signal peptide" evidence="1">
    <location>
        <begin position="1"/>
        <end position="30"/>
    </location>
</feature>
<reference evidence="2 3" key="1">
    <citation type="submission" date="2015-09" db="EMBL/GenBank/DDBJ databases">
        <title>Genome sequence of Acetobacterium wieringae DSM 1911.</title>
        <authorList>
            <person name="Poehlein A."/>
            <person name="Bengelsdorf F.R."/>
            <person name="Schiel-Bengelsdorf B."/>
            <person name="Duerre P."/>
            <person name="Daniel R."/>
        </authorList>
    </citation>
    <scope>NUCLEOTIDE SEQUENCE [LARGE SCALE GENOMIC DNA]</scope>
    <source>
        <strain evidence="2 3">DSM 1911</strain>
    </source>
</reference>
<protein>
    <submittedName>
        <fullName evidence="2">Clostridial hydrophobic W</fullName>
    </submittedName>
</protein>
<dbReference type="AlphaFoldDB" id="A0A1F2PDT6"/>
<dbReference type="SMART" id="SM00728">
    <property type="entry name" value="ChW"/>
    <property type="match status" value="3"/>
</dbReference>
<proteinExistence type="predicted"/>
<name>A0A1F2PDT6_9FIRM</name>